<feature type="compositionally biased region" description="Low complexity" evidence="6">
    <location>
        <begin position="202"/>
        <end position="226"/>
    </location>
</feature>
<organism evidence="9">
    <name type="scientific">uncultured Caudovirales phage</name>
    <dbReference type="NCBI Taxonomy" id="2100421"/>
    <lineage>
        <taxon>Viruses</taxon>
        <taxon>Duplodnaviria</taxon>
        <taxon>Heunggongvirae</taxon>
        <taxon>Uroviricota</taxon>
        <taxon>Caudoviricetes</taxon>
        <taxon>Peduoviridae</taxon>
        <taxon>Maltschvirus</taxon>
        <taxon>Maltschvirus maltsch</taxon>
    </lineage>
</organism>
<evidence type="ECO:0000256" key="1">
    <source>
        <dbReference type="ARBA" id="ARBA00022612"/>
    </source>
</evidence>
<evidence type="ECO:0000259" key="7">
    <source>
        <dbReference type="Pfam" id="PF04586"/>
    </source>
</evidence>
<dbReference type="GO" id="GO:0008233">
    <property type="term" value="F:peptidase activity"/>
    <property type="evidence" value="ECO:0007669"/>
    <property type="project" value="UniProtKB-KW"/>
</dbReference>
<gene>
    <name evidence="9" type="ORF">UFOVP30_14</name>
</gene>
<keyword evidence="1" id="KW-1188">Viral release from host cell</keyword>
<dbReference type="GO" id="GO:0006508">
    <property type="term" value="P:proteolysis"/>
    <property type="evidence" value="ECO:0007669"/>
    <property type="project" value="UniProtKB-KW"/>
</dbReference>
<evidence type="ECO:0000256" key="6">
    <source>
        <dbReference type="SAM" id="MobiDB-lite"/>
    </source>
</evidence>
<accession>A0A6J5KKY4</accession>
<evidence type="ECO:0000256" key="2">
    <source>
        <dbReference type="ARBA" id="ARBA00022670"/>
    </source>
</evidence>
<evidence type="ECO:0000256" key="4">
    <source>
        <dbReference type="ARBA" id="ARBA00022950"/>
    </source>
</evidence>
<name>A0A6J5KKY4_9CAUD</name>
<evidence type="ECO:0000259" key="8">
    <source>
        <dbReference type="Pfam" id="PF05065"/>
    </source>
</evidence>
<dbReference type="EMBL" id="LR796159">
    <property type="protein sequence ID" value="CAB4122381.1"/>
    <property type="molecule type" value="Genomic_DNA"/>
</dbReference>
<proteinExistence type="predicted"/>
<evidence type="ECO:0000256" key="3">
    <source>
        <dbReference type="ARBA" id="ARBA00022801"/>
    </source>
</evidence>
<feature type="domain" description="Prohead serine protease" evidence="7">
    <location>
        <begin position="18"/>
        <end position="150"/>
    </location>
</feature>
<protein>
    <submittedName>
        <fullName evidence="9">Phage capsid</fullName>
    </submittedName>
</protein>
<keyword evidence="2" id="KW-0645">Protease</keyword>
<dbReference type="InterPro" id="IPR054613">
    <property type="entry name" value="Peptidase_S78_dom"/>
</dbReference>
<feature type="domain" description="Phage capsid-like C-terminal" evidence="8">
    <location>
        <begin position="335"/>
        <end position="489"/>
    </location>
</feature>
<reference evidence="9" key="1">
    <citation type="submission" date="2020-04" db="EMBL/GenBank/DDBJ databases">
        <authorList>
            <person name="Chiriac C."/>
            <person name="Salcher M."/>
            <person name="Ghai R."/>
            <person name="Kavagutti S V."/>
        </authorList>
    </citation>
    <scope>NUCLEOTIDE SEQUENCE</scope>
</reference>
<dbReference type="Pfam" id="PF04586">
    <property type="entry name" value="Peptidase_S78"/>
    <property type="match status" value="1"/>
</dbReference>
<dbReference type="GO" id="GO:0046797">
    <property type="term" value="P:viral procapsid maturation"/>
    <property type="evidence" value="ECO:0007669"/>
    <property type="project" value="UniProtKB-KW"/>
</dbReference>
<evidence type="ECO:0000256" key="5">
    <source>
        <dbReference type="ARBA" id="ARBA00023045"/>
    </source>
</evidence>
<dbReference type="SUPFAM" id="SSF56563">
    <property type="entry name" value="Major capsid protein gp5"/>
    <property type="match status" value="1"/>
</dbReference>
<feature type="region of interest" description="Disordered" evidence="6">
    <location>
        <begin position="191"/>
        <end position="226"/>
    </location>
</feature>
<keyword evidence="3" id="KW-0378">Hydrolase</keyword>
<dbReference type="Pfam" id="PF05065">
    <property type="entry name" value="Phage_capsid"/>
    <property type="match status" value="1"/>
</dbReference>
<dbReference type="InterPro" id="IPR054612">
    <property type="entry name" value="Phage_capsid-like_C"/>
</dbReference>
<sequence>MKLEFSAVVTAADAGRRIISGKIVPFGTPGMTSAGSVIFERGSIQVPNVSKIKLLAQHEQTASGVIGRAQSITEADDGMYATFKVSASRDGENFLIKAAEGLLDGLSVGVEVIASTERKDGTLVVTASRLNEVSLVETPAFDAARVSSVAAAAGDMMEDDTAEQNLEDMEDEQIQKISDAVEALKVIQETEKALEESETQTESEASVSENTAAATTEAAAATADASRPTINAAAPYTAVTSAPRHGITSMGRYVEHKLRASMGDEDSKQWIAAAEDPKVVQAAADSIGTTNPAFNPIQYLKEFVSNTNFGAPARDAVSRGVLPSSGMTFQIPALVTPTQTAPTVAAVNESAAIGETGMTSAYLTGTVKKYAGAQTVTLELLERSNPVFFDELSKQMELAYLKSIDAAILAGLVAGGTVGTKNYTANSAGIIDFVSTESALAYQGTSYFAKNYLAGISQWTTLMGAVDTTGRPIYNAAAPMNAAGQSNPTSIKGNVLGLDLLVDYQAVSTTIDDSAFIIVPEAVTWYESPTSYFSVNNVTNGQVQMAIYGYGSLVVKQASGIRRFNIA</sequence>
<keyword evidence="4" id="KW-0118">Viral capsid assembly</keyword>
<keyword evidence="5" id="KW-1273">Viral capsid maturation</keyword>
<evidence type="ECO:0000313" key="9">
    <source>
        <dbReference type="EMBL" id="CAB4122381.1"/>
    </source>
</evidence>